<evidence type="ECO:0000313" key="2">
    <source>
        <dbReference type="Proteomes" id="UP001596001"/>
    </source>
</evidence>
<keyword evidence="2" id="KW-1185">Reference proteome</keyword>
<reference evidence="2" key="1">
    <citation type="journal article" date="2019" name="Int. J. Syst. Evol. Microbiol.">
        <title>The Global Catalogue of Microorganisms (GCM) 10K type strain sequencing project: providing services to taxonomists for standard genome sequencing and annotation.</title>
        <authorList>
            <consortium name="The Broad Institute Genomics Platform"/>
            <consortium name="The Broad Institute Genome Sequencing Center for Infectious Disease"/>
            <person name="Wu L."/>
            <person name="Ma J."/>
        </authorList>
    </citation>
    <scope>NUCLEOTIDE SEQUENCE [LARGE SCALE GENOMIC DNA]</scope>
    <source>
        <strain evidence="2">CCUG 49452</strain>
    </source>
</reference>
<evidence type="ECO:0000313" key="1">
    <source>
        <dbReference type="EMBL" id="MFC4790148.1"/>
    </source>
</evidence>
<comment type="caution">
    <text evidence="1">The sequence shown here is derived from an EMBL/GenBank/DDBJ whole genome shotgun (WGS) entry which is preliminary data.</text>
</comment>
<name>A0ABV9QGL2_9BURK</name>
<accession>A0ABV9QGL2</accession>
<organism evidence="1 2">
    <name type="scientific">Giesbergeria sinuosa</name>
    <dbReference type="NCBI Taxonomy" id="80883"/>
    <lineage>
        <taxon>Bacteria</taxon>
        <taxon>Pseudomonadati</taxon>
        <taxon>Pseudomonadota</taxon>
        <taxon>Betaproteobacteria</taxon>
        <taxon>Burkholderiales</taxon>
        <taxon>Comamonadaceae</taxon>
        <taxon>Giesbergeria</taxon>
    </lineage>
</organism>
<sequence>MSDTDVMAIAAHMHVLLRRKTGRVTDTEWMACNLEYAQAIVRFARERAQTDHLPELADWAQRLEQAMLPTTHTPVQSQPLLHPSALLLHRSDAEPVVPAPMAPRYVGGIR</sequence>
<proteinExistence type="predicted"/>
<protein>
    <submittedName>
        <fullName evidence="1">Uncharacterized protein</fullName>
    </submittedName>
</protein>
<dbReference type="Proteomes" id="UP001596001">
    <property type="component" value="Unassembled WGS sequence"/>
</dbReference>
<gene>
    <name evidence="1" type="ORF">ACFO6X_14285</name>
</gene>
<dbReference type="EMBL" id="JBHSHJ010000014">
    <property type="protein sequence ID" value="MFC4790148.1"/>
    <property type="molecule type" value="Genomic_DNA"/>
</dbReference>
<dbReference type="RefSeq" id="WP_382434294.1">
    <property type="nucleotide sequence ID" value="NZ_JBHSHJ010000014.1"/>
</dbReference>